<sequence length="168" mass="19595">MGIIANYNYLSNKDLKELKTFYSEKNEAFKETEEVNSDVKISLDLDKMWDVLHFVLTGTSGSEPIKNNPLSEAILGVTFIEEVEEFLSYTEKVRIQDIVSALRHFDIETAMETFSMKECQIANLYPDIWNDKEETDEIKEELTDYFYKLKDFYQKILEVNGNVTITIC</sequence>
<dbReference type="PATRIC" id="fig|546269.5.peg.1561"/>
<accession>D6GQR7</accession>
<evidence type="ECO:0008006" key="3">
    <source>
        <dbReference type="Google" id="ProtNLM"/>
    </source>
</evidence>
<evidence type="ECO:0000313" key="2">
    <source>
        <dbReference type="Proteomes" id="UP000007468"/>
    </source>
</evidence>
<dbReference type="EMBL" id="CP002390">
    <property type="protein sequence ID" value="EFE29120.1"/>
    <property type="molecule type" value="Genomic_DNA"/>
</dbReference>
<gene>
    <name evidence="1" type="ordered locus">HMPREF0389_01042</name>
</gene>
<reference evidence="2" key="1">
    <citation type="submission" date="2010-12" db="EMBL/GenBank/DDBJ databases">
        <title>The genome sequence of Filifactor alocis strain ATCC 35896.</title>
        <authorList>
            <consortium name="The Broad Institute Genome Sequencing Platform"/>
            <person name="Ward D."/>
            <person name="Earl A."/>
            <person name="Feldgarden M."/>
            <person name="Young S.K."/>
            <person name="Gargeya S."/>
            <person name="Zeng Q."/>
            <person name="Alvarado L."/>
            <person name="Berlin A."/>
            <person name="Bochicchio J."/>
            <person name="Chapman S.B."/>
            <person name="Chen Z."/>
            <person name="Freedman E."/>
            <person name="Gellesch M."/>
            <person name="Goldberg J."/>
            <person name="Griggs A."/>
            <person name="Gujja S."/>
            <person name="Heilman E."/>
            <person name="Heiman D."/>
            <person name="Howarth C."/>
            <person name="Mehta T."/>
            <person name="Neiman D."/>
            <person name="Pearson M."/>
            <person name="Roberts A."/>
            <person name="Saif S."/>
            <person name="Shea T."/>
            <person name="Shenoy N."/>
            <person name="Sisk P."/>
            <person name="Stolte C."/>
            <person name="Sykes S."/>
            <person name="White J."/>
            <person name="Yandava C."/>
            <person name="Izard J."/>
            <person name="Blanton J.M."/>
            <person name="Baranova O.V."/>
            <person name="Tanner A.C."/>
            <person name="Dewhirst F.E."/>
            <person name="Haas B."/>
            <person name="Nusbaum C."/>
            <person name="Birren B."/>
        </authorList>
    </citation>
    <scope>NUCLEOTIDE SEQUENCE [LARGE SCALE GENOMIC DNA]</scope>
    <source>
        <strain evidence="2">ATCC 35896 / D40 B5</strain>
    </source>
</reference>
<dbReference type="Pfam" id="PF08974">
    <property type="entry name" value="DUF1877"/>
    <property type="match status" value="1"/>
</dbReference>
<dbReference type="InterPro" id="IPR035944">
    <property type="entry name" value="YfbM-like_sf"/>
</dbReference>
<evidence type="ECO:0000313" key="1">
    <source>
        <dbReference type="EMBL" id="EFE29120.1"/>
    </source>
</evidence>
<dbReference type="InterPro" id="IPR015068">
    <property type="entry name" value="DUF1877"/>
</dbReference>
<dbReference type="SUPFAM" id="SSF111069">
    <property type="entry name" value="Hypothetical protein yfbM"/>
    <property type="match status" value="1"/>
</dbReference>
<dbReference type="Proteomes" id="UP000007468">
    <property type="component" value="Chromosome"/>
</dbReference>
<keyword evidence="2" id="KW-1185">Reference proteome</keyword>
<dbReference type="KEGG" id="faa:HMPREF0389_01042"/>
<dbReference type="eggNOG" id="ENOG502ZMYT">
    <property type="taxonomic scope" value="Bacteria"/>
</dbReference>
<protein>
    <recommendedName>
        <fullName evidence="3">PF08974 domain protein</fullName>
    </recommendedName>
</protein>
<name>D6GQR7_FILAD</name>
<dbReference type="AlphaFoldDB" id="D6GQR7"/>
<dbReference type="STRING" id="546269.HMPREF0389_01042"/>
<dbReference type="RefSeq" id="WP_014263028.1">
    <property type="nucleotide sequence ID" value="NC_016630.1"/>
</dbReference>
<organism evidence="1 2">
    <name type="scientific">Filifactor alocis (strain ATCC 35896 / CCUG 47790 / D40 B5)</name>
    <name type="common">Fusobacterium alocis</name>
    <dbReference type="NCBI Taxonomy" id="546269"/>
    <lineage>
        <taxon>Bacteria</taxon>
        <taxon>Bacillati</taxon>
        <taxon>Bacillota</taxon>
        <taxon>Clostridia</taxon>
        <taxon>Peptostreptococcales</taxon>
        <taxon>Filifactoraceae</taxon>
        <taxon>Filifactor</taxon>
    </lineage>
</organism>
<dbReference type="Gene3D" id="3.40.1760.10">
    <property type="entry name" value="YfbM-like super family"/>
    <property type="match status" value="1"/>
</dbReference>
<proteinExistence type="predicted"/>
<dbReference type="OrthoDB" id="289289at2"/>